<feature type="compositionally biased region" description="Basic and acidic residues" evidence="1">
    <location>
        <begin position="69"/>
        <end position="79"/>
    </location>
</feature>
<dbReference type="AlphaFoldDB" id="A0A5B0S690"/>
<feature type="transmembrane region" description="Helical" evidence="2">
    <location>
        <begin position="6"/>
        <end position="24"/>
    </location>
</feature>
<dbReference type="Proteomes" id="UP000324748">
    <property type="component" value="Unassembled WGS sequence"/>
</dbReference>
<name>A0A5B0S690_PUCGR</name>
<evidence type="ECO:0000313" key="4">
    <source>
        <dbReference type="EMBL" id="KAA1132999.1"/>
    </source>
</evidence>
<keyword evidence="5" id="KW-1185">Reference proteome</keyword>
<feature type="transmembrane region" description="Helical" evidence="2">
    <location>
        <begin position="160"/>
        <end position="180"/>
    </location>
</feature>
<accession>A0A5B0S690</accession>
<evidence type="ECO:0000313" key="5">
    <source>
        <dbReference type="Proteomes" id="UP000324748"/>
    </source>
</evidence>
<organism evidence="4 6">
    <name type="scientific">Puccinia graminis f. sp. tritici</name>
    <dbReference type="NCBI Taxonomy" id="56615"/>
    <lineage>
        <taxon>Eukaryota</taxon>
        <taxon>Fungi</taxon>
        <taxon>Dikarya</taxon>
        <taxon>Basidiomycota</taxon>
        <taxon>Pucciniomycotina</taxon>
        <taxon>Pucciniomycetes</taxon>
        <taxon>Pucciniales</taxon>
        <taxon>Pucciniaceae</taxon>
        <taxon>Puccinia</taxon>
    </lineage>
</organism>
<protein>
    <submittedName>
        <fullName evidence="4">Uncharacterized protein</fullName>
    </submittedName>
</protein>
<comment type="caution">
    <text evidence="4">The sequence shown here is derived from an EMBL/GenBank/DDBJ whole genome shotgun (WGS) entry which is preliminary data.</text>
</comment>
<proteinExistence type="predicted"/>
<gene>
    <name evidence="3" type="ORF">PGT21_028364</name>
    <name evidence="4" type="ORF">PGTUg99_020508</name>
</gene>
<keyword evidence="2" id="KW-1133">Transmembrane helix</keyword>
<evidence type="ECO:0000256" key="2">
    <source>
        <dbReference type="SAM" id="Phobius"/>
    </source>
</evidence>
<feature type="compositionally biased region" description="Polar residues" evidence="1">
    <location>
        <begin position="84"/>
        <end position="94"/>
    </location>
</feature>
<reference evidence="5 6" key="1">
    <citation type="submission" date="2019-05" db="EMBL/GenBank/DDBJ databases">
        <title>Emergence of the Ug99 lineage of the wheat stem rust pathogen through somatic hybridization.</title>
        <authorList>
            <person name="Li F."/>
            <person name="Upadhyaya N.M."/>
            <person name="Sperschneider J."/>
            <person name="Matny O."/>
            <person name="Nguyen-Phuc H."/>
            <person name="Mago R."/>
            <person name="Raley C."/>
            <person name="Miller M.E."/>
            <person name="Silverstein K.A.T."/>
            <person name="Henningsen E."/>
            <person name="Hirsch C.D."/>
            <person name="Visser B."/>
            <person name="Pretorius Z.A."/>
            <person name="Steffenson B.J."/>
            <person name="Schwessinger B."/>
            <person name="Dodds P.N."/>
            <person name="Figueroa M."/>
        </authorList>
    </citation>
    <scope>NUCLEOTIDE SEQUENCE [LARGE SCALE GENOMIC DNA]</scope>
    <source>
        <strain evidence="3">21-0</strain>
        <strain evidence="4 6">Ug99</strain>
    </source>
</reference>
<keyword evidence="2" id="KW-0472">Membrane</keyword>
<evidence type="ECO:0000256" key="1">
    <source>
        <dbReference type="SAM" id="MobiDB-lite"/>
    </source>
</evidence>
<feature type="region of interest" description="Disordered" evidence="1">
    <location>
        <begin position="69"/>
        <end position="94"/>
    </location>
</feature>
<sequence length="187" mass="20887">MLLLRLLIITCGLIIPTFSIPMAGESAGKSTAQGVYPQFIQEDMDKLMHPELLSNVPIITERHIHNEEPVASTSEKKVALSDSPDPQNSLRSQPITADKIKKDGIVKVCHASEISEIASKTNLQEKKRHIWALTTAILPALLSVMFIIGNPNPNDPLCNFVWCFIGSIFVYALIFFQTMFSTHRFPR</sequence>
<dbReference type="EMBL" id="VDEP01000074">
    <property type="protein sequence ID" value="KAA1132999.1"/>
    <property type="molecule type" value="Genomic_DNA"/>
</dbReference>
<evidence type="ECO:0000313" key="6">
    <source>
        <dbReference type="Proteomes" id="UP000325313"/>
    </source>
</evidence>
<dbReference type="Proteomes" id="UP000325313">
    <property type="component" value="Unassembled WGS sequence"/>
</dbReference>
<keyword evidence="2" id="KW-0812">Transmembrane</keyword>
<evidence type="ECO:0000313" key="3">
    <source>
        <dbReference type="EMBL" id="KAA1084455.1"/>
    </source>
</evidence>
<feature type="transmembrane region" description="Helical" evidence="2">
    <location>
        <begin position="130"/>
        <end position="148"/>
    </location>
</feature>
<dbReference type="EMBL" id="VSWC01000118">
    <property type="protein sequence ID" value="KAA1084455.1"/>
    <property type="molecule type" value="Genomic_DNA"/>
</dbReference>